<keyword evidence="3" id="KW-1185">Reference proteome</keyword>
<dbReference type="EMBL" id="JBFOLJ010000005">
    <property type="protein sequence ID" value="KAL2536364.1"/>
    <property type="molecule type" value="Genomic_DNA"/>
</dbReference>
<reference evidence="3" key="1">
    <citation type="submission" date="2024-07" db="EMBL/GenBank/DDBJ databases">
        <title>Two chromosome-level genome assemblies of Korean endemic species Abeliophyllum distichum and Forsythia ovata (Oleaceae).</title>
        <authorList>
            <person name="Jang H."/>
        </authorList>
    </citation>
    <scope>NUCLEOTIDE SEQUENCE [LARGE SCALE GENOMIC DNA]</scope>
</reference>
<dbReference type="AlphaFoldDB" id="A0ABD1VG94"/>
<dbReference type="PANTHER" id="PTHR34207:SF17">
    <property type="entry name" value="PROTEIN BIC2"/>
    <property type="match status" value="1"/>
</dbReference>
<protein>
    <submittedName>
        <fullName evidence="2">Uncharacterized protein</fullName>
    </submittedName>
</protein>
<dbReference type="PANTHER" id="PTHR34207">
    <property type="entry name" value="PROTEIN BIC1"/>
    <property type="match status" value="1"/>
</dbReference>
<evidence type="ECO:0000313" key="2">
    <source>
        <dbReference type="EMBL" id="KAL2536364.1"/>
    </source>
</evidence>
<gene>
    <name evidence="2" type="ORF">Fot_17755</name>
</gene>
<feature type="compositionally biased region" description="Polar residues" evidence="1">
    <location>
        <begin position="19"/>
        <end position="29"/>
    </location>
</feature>
<feature type="region of interest" description="Disordered" evidence="1">
    <location>
        <begin position="19"/>
        <end position="48"/>
    </location>
</feature>
<organism evidence="2 3">
    <name type="scientific">Forsythia ovata</name>
    <dbReference type="NCBI Taxonomy" id="205694"/>
    <lineage>
        <taxon>Eukaryota</taxon>
        <taxon>Viridiplantae</taxon>
        <taxon>Streptophyta</taxon>
        <taxon>Embryophyta</taxon>
        <taxon>Tracheophyta</taxon>
        <taxon>Spermatophyta</taxon>
        <taxon>Magnoliopsida</taxon>
        <taxon>eudicotyledons</taxon>
        <taxon>Gunneridae</taxon>
        <taxon>Pentapetalae</taxon>
        <taxon>asterids</taxon>
        <taxon>lamiids</taxon>
        <taxon>Lamiales</taxon>
        <taxon>Oleaceae</taxon>
        <taxon>Forsythieae</taxon>
        <taxon>Forsythia</taxon>
    </lineage>
</organism>
<comment type="caution">
    <text evidence="2">The sequence shown here is derived from an EMBL/GenBank/DDBJ whole genome shotgun (WGS) entry which is preliminary data.</text>
</comment>
<proteinExistence type="predicted"/>
<dbReference type="InterPro" id="IPR040374">
    <property type="entry name" value="BIC"/>
</dbReference>
<accession>A0ABD1VG94</accession>
<evidence type="ECO:0000256" key="1">
    <source>
        <dbReference type="SAM" id="MobiDB-lite"/>
    </source>
</evidence>
<evidence type="ECO:0000313" key="3">
    <source>
        <dbReference type="Proteomes" id="UP001604277"/>
    </source>
</evidence>
<sequence>MNNAKPKVFKEIITDHTMEASSTTNSRSIQIPVHHPSETTQKTTPHEEKSALQFPYNQFLKSSKTTPHKEKLLMDPSMENAVDQVSVKEYSGREKLKRHWNEVAEKILIPERWGHEGFLKEWVDYSSFDAVLVPNGVVSAREALVAEARTSFKKGCSC</sequence>
<dbReference type="CDD" id="cd22645">
    <property type="entry name" value="BIC1_CID"/>
    <property type="match status" value="1"/>
</dbReference>
<name>A0ABD1VG94_9LAMI</name>
<dbReference type="Proteomes" id="UP001604277">
    <property type="component" value="Unassembled WGS sequence"/>
</dbReference>